<feature type="transmembrane region" description="Helical" evidence="1">
    <location>
        <begin position="33"/>
        <end position="55"/>
    </location>
</feature>
<keyword evidence="1" id="KW-1133">Transmembrane helix</keyword>
<evidence type="ECO:0000259" key="2">
    <source>
        <dbReference type="Pfam" id="PF03779"/>
    </source>
</evidence>
<reference evidence="3 4" key="1">
    <citation type="submission" date="2017-11" db="EMBL/GenBank/DDBJ databases">
        <title>Genomic Encyclopedia of Archaeal and Bacterial Type Strains, Phase II (KMG-II): From Individual Species to Whole Genera.</title>
        <authorList>
            <person name="Goeker M."/>
        </authorList>
    </citation>
    <scope>NUCLEOTIDE SEQUENCE [LARGE SCALE GENOMIC DNA]</scope>
    <source>
        <strain evidence="3 4">DSM 11115</strain>
    </source>
</reference>
<proteinExistence type="predicted"/>
<organism evidence="3 4">
    <name type="scientific">Hymenobacter chitinivorans DSM 11115</name>
    <dbReference type="NCBI Taxonomy" id="1121954"/>
    <lineage>
        <taxon>Bacteria</taxon>
        <taxon>Pseudomonadati</taxon>
        <taxon>Bacteroidota</taxon>
        <taxon>Cytophagia</taxon>
        <taxon>Cytophagales</taxon>
        <taxon>Hymenobacteraceae</taxon>
        <taxon>Hymenobacter</taxon>
    </lineage>
</organism>
<name>A0A2M9B9D4_9BACT</name>
<keyword evidence="4" id="KW-1185">Reference proteome</keyword>
<feature type="transmembrane region" description="Helical" evidence="1">
    <location>
        <begin position="92"/>
        <end position="110"/>
    </location>
</feature>
<dbReference type="AlphaFoldDB" id="A0A2M9B9D4"/>
<comment type="caution">
    <text evidence="3">The sequence shown here is derived from an EMBL/GenBank/DDBJ whole genome shotgun (WGS) entry which is preliminary data.</text>
</comment>
<evidence type="ECO:0000256" key="1">
    <source>
        <dbReference type="SAM" id="Phobius"/>
    </source>
</evidence>
<feature type="domain" description="SPW repeat-containing integral membrane" evidence="2">
    <location>
        <begin position="10"/>
        <end position="106"/>
    </location>
</feature>
<evidence type="ECO:0000313" key="4">
    <source>
        <dbReference type="Proteomes" id="UP000228535"/>
    </source>
</evidence>
<keyword evidence="1" id="KW-0812">Transmembrane</keyword>
<dbReference type="Proteomes" id="UP000228535">
    <property type="component" value="Unassembled WGS sequence"/>
</dbReference>
<gene>
    <name evidence="3" type="ORF">CLV45_2896</name>
</gene>
<dbReference type="Pfam" id="PF03779">
    <property type="entry name" value="SPW"/>
    <property type="match status" value="1"/>
</dbReference>
<feature type="transmembrane region" description="Helical" evidence="1">
    <location>
        <begin position="12"/>
        <end position="27"/>
    </location>
</feature>
<sequence>MKVISPRVHGMLDYGTILLFALAPTLFNLDGTYATVCYVLAAGYLVVTLLTDFPMGVAHLISFPMHGWLELISGIALLASPFLFGFNDDNETARNFFMGMGVLFVGSWLLTDWRADTHTQTHGHGTMMPNHH</sequence>
<dbReference type="InterPro" id="IPR005530">
    <property type="entry name" value="SPW"/>
</dbReference>
<keyword evidence="1" id="KW-0472">Membrane</keyword>
<evidence type="ECO:0000313" key="3">
    <source>
        <dbReference type="EMBL" id="PJJ54555.1"/>
    </source>
</evidence>
<protein>
    <recommendedName>
        <fullName evidence="2">SPW repeat-containing integral membrane domain-containing protein</fullName>
    </recommendedName>
</protein>
<dbReference type="RefSeq" id="WP_100337181.1">
    <property type="nucleotide sequence ID" value="NZ_PGFA01000002.1"/>
</dbReference>
<dbReference type="OrthoDB" id="129082at2"/>
<feature type="transmembrane region" description="Helical" evidence="1">
    <location>
        <begin position="67"/>
        <end position="86"/>
    </location>
</feature>
<dbReference type="EMBL" id="PGFA01000002">
    <property type="protein sequence ID" value="PJJ54555.1"/>
    <property type="molecule type" value="Genomic_DNA"/>
</dbReference>
<accession>A0A2M9B9D4</accession>